<proteinExistence type="predicted"/>
<dbReference type="KEGG" id="lpav:PLANPX_0946"/>
<feature type="chain" id="PRO_5024875603" description="PEP-CTERM protein-sorting domain-containing protein" evidence="2">
    <location>
        <begin position="24"/>
        <end position="284"/>
    </location>
</feature>
<gene>
    <name evidence="3" type="ORF">PLANPX_0946</name>
</gene>
<evidence type="ECO:0000256" key="1">
    <source>
        <dbReference type="SAM" id="Phobius"/>
    </source>
</evidence>
<dbReference type="RefSeq" id="WP_152097495.1">
    <property type="nucleotide sequence ID" value="NZ_AP021861.1"/>
</dbReference>
<feature type="signal peptide" evidence="2">
    <location>
        <begin position="1"/>
        <end position="23"/>
    </location>
</feature>
<evidence type="ECO:0000313" key="3">
    <source>
        <dbReference type="EMBL" id="BBO31334.1"/>
    </source>
</evidence>
<keyword evidence="1" id="KW-0812">Transmembrane</keyword>
<organism evidence="3 4">
    <name type="scientific">Lacipirellula parvula</name>
    <dbReference type="NCBI Taxonomy" id="2650471"/>
    <lineage>
        <taxon>Bacteria</taxon>
        <taxon>Pseudomonadati</taxon>
        <taxon>Planctomycetota</taxon>
        <taxon>Planctomycetia</taxon>
        <taxon>Pirellulales</taxon>
        <taxon>Lacipirellulaceae</taxon>
        <taxon>Lacipirellula</taxon>
    </lineage>
</organism>
<dbReference type="GO" id="GO:0004553">
    <property type="term" value="F:hydrolase activity, hydrolyzing O-glycosyl compounds"/>
    <property type="evidence" value="ECO:0007669"/>
    <property type="project" value="InterPro"/>
</dbReference>
<dbReference type="Gene3D" id="1.10.1330.10">
    <property type="entry name" value="Dockerin domain"/>
    <property type="match status" value="1"/>
</dbReference>
<dbReference type="EMBL" id="AP021861">
    <property type="protein sequence ID" value="BBO31334.1"/>
    <property type="molecule type" value="Genomic_DNA"/>
</dbReference>
<dbReference type="AlphaFoldDB" id="A0A5K7X3U8"/>
<feature type="transmembrane region" description="Helical" evidence="1">
    <location>
        <begin position="252"/>
        <end position="277"/>
    </location>
</feature>
<evidence type="ECO:0000256" key="2">
    <source>
        <dbReference type="SAM" id="SignalP"/>
    </source>
</evidence>
<keyword evidence="1" id="KW-1133">Transmembrane helix</keyword>
<reference evidence="4" key="1">
    <citation type="submission" date="2019-10" db="EMBL/GenBank/DDBJ databases">
        <title>Lacipirellula parvula gen. nov., sp. nov., representing a lineage of planctomycetes widespread in freshwater anoxic habitats, and description of the family Lacipirellulaceae.</title>
        <authorList>
            <person name="Dedysh S.N."/>
            <person name="Kulichevskaya I.S."/>
            <person name="Beletsky A.V."/>
            <person name="Rakitin A.L."/>
            <person name="Mardanov A.V."/>
            <person name="Ivanova A.A."/>
            <person name="Saltykova V.X."/>
            <person name="Rijpstra W.I.C."/>
            <person name="Sinninghe Damste J.S."/>
            <person name="Ravin N.V."/>
        </authorList>
    </citation>
    <scope>NUCLEOTIDE SEQUENCE [LARGE SCALE GENOMIC DNA]</scope>
    <source>
        <strain evidence="4">PX69</strain>
    </source>
</reference>
<dbReference type="Proteomes" id="UP000326837">
    <property type="component" value="Chromosome"/>
</dbReference>
<keyword evidence="2" id="KW-0732">Signal</keyword>
<keyword evidence="4" id="KW-1185">Reference proteome</keyword>
<accession>A0A5K7X3U8</accession>
<dbReference type="Pfam" id="PF00404">
    <property type="entry name" value="Dockerin_1"/>
    <property type="match status" value="1"/>
</dbReference>
<dbReference type="InterPro" id="IPR002105">
    <property type="entry name" value="Dockerin_1_rpt"/>
</dbReference>
<name>A0A5K7X3U8_9BACT</name>
<evidence type="ECO:0000313" key="4">
    <source>
        <dbReference type="Proteomes" id="UP000326837"/>
    </source>
</evidence>
<evidence type="ECO:0008006" key="5">
    <source>
        <dbReference type="Google" id="ProtNLM"/>
    </source>
</evidence>
<dbReference type="InterPro" id="IPR036439">
    <property type="entry name" value="Dockerin_dom_sf"/>
</dbReference>
<keyword evidence="1" id="KW-0472">Membrane</keyword>
<sequence>MRRIFLCGVTLVGLLLAARSASAQTVLFDFETDEQGWGSYGAITTDKGPIDGSSGFGRYHSGDFSVPDAGNFGIVDASPGALNLSTYSGLSVDARFVDVPGFDPFVGVRELDIIVATGEDETEEEFFAPKHTMTDVYQTFSVPFSQFISTLDQGTPTLADLANIRIKLVVYNSNGTGLARLDYDQITGLAPVVEDADFNNDNIVNGADFLIWQRNFGSGATLAQGDANGSGSVNAADLAIWKAKFGTVGSVAAVAAVAAVPEPAAGLLAAIGLTALVRRRRASR</sequence>
<dbReference type="GO" id="GO:0000272">
    <property type="term" value="P:polysaccharide catabolic process"/>
    <property type="evidence" value="ECO:0007669"/>
    <property type="project" value="InterPro"/>
</dbReference>
<dbReference type="SUPFAM" id="SSF63446">
    <property type="entry name" value="Type I dockerin domain"/>
    <property type="match status" value="1"/>
</dbReference>
<protein>
    <recommendedName>
        <fullName evidence="5">PEP-CTERM protein-sorting domain-containing protein</fullName>
    </recommendedName>
</protein>